<keyword evidence="4" id="KW-1185">Reference proteome</keyword>
<protein>
    <recommendedName>
        <fullName evidence="2">Uncharacterized protein TP-0789 domain-containing protein</fullName>
    </recommendedName>
</protein>
<dbReference type="CDD" id="cd16329">
    <property type="entry name" value="LolA_like"/>
    <property type="match status" value="1"/>
</dbReference>
<sequence>MLTPMKSLAPIMTAIALVAPAFSQNAEQLMDRARISATLQNADLQGEIDGPKGDTDVSLFLRGKDIQIALGNGQQRFHMRLGDDQYDLFEIINNKTMRFPDSKLQQPLAGSDLTYEDLAFRFLYWPNPKLEGSERVGTRDCWKIRVDNPGRKGAYALAYVWVDKEYGAFMKVEGFDRSGRRIKRFQVSDVMKIGDGKWTLQKMKVSTMNGDRAVSNSNLKFDKPKPGGTR</sequence>
<proteinExistence type="predicted"/>
<reference evidence="3 4" key="1">
    <citation type="submission" date="2024-02" db="EMBL/GenBank/DDBJ databases">
        <title>Haloferula sargassicola NBRC 104335.</title>
        <authorList>
            <person name="Ichikawa N."/>
            <person name="Katano-Makiyama Y."/>
            <person name="Hidaka K."/>
        </authorList>
    </citation>
    <scope>NUCLEOTIDE SEQUENCE [LARGE SCALE GENOMIC DNA]</scope>
    <source>
        <strain evidence="3 4">NBRC 104335</strain>
    </source>
</reference>
<accession>A0ABP9UKI0</accession>
<dbReference type="InterPro" id="IPR033399">
    <property type="entry name" value="TP_0789-like"/>
</dbReference>
<dbReference type="EMBL" id="BAABRI010000005">
    <property type="protein sequence ID" value="GAA5481902.1"/>
    <property type="molecule type" value="Genomic_DNA"/>
</dbReference>
<feature type="chain" id="PRO_5046185581" description="Uncharacterized protein TP-0789 domain-containing protein" evidence="1">
    <location>
        <begin position="24"/>
        <end position="230"/>
    </location>
</feature>
<keyword evidence="1" id="KW-0732">Signal</keyword>
<organism evidence="3 4">
    <name type="scientific">Haloferula sargassicola</name>
    <dbReference type="NCBI Taxonomy" id="490096"/>
    <lineage>
        <taxon>Bacteria</taxon>
        <taxon>Pseudomonadati</taxon>
        <taxon>Verrucomicrobiota</taxon>
        <taxon>Verrucomicrobiia</taxon>
        <taxon>Verrucomicrobiales</taxon>
        <taxon>Verrucomicrobiaceae</taxon>
        <taxon>Haloferula</taxon>
    </lineage>
</organism>
<evidence type="ECO:0000259" key="2">
    <source>
        <dbReference type="Pfam" id="PF17131"/>
    </source>
</evidence>
<name>A0ABP9UKI0_9BACT</name>
<feature type="signal peptide" evidence="1">
    <location>
        <begin position="1"/>
        <end position="23"/>
    </location>
</feature>
<comment type="caution">
    <text evidence="3">The sequence shown here is derived from an EMBL/GenBank/DDBJ whole genome shotgun (WGS) entry which is preliminary data.</text>
</comment>
<evidence type="ECO:0000313" key="4">
    <source>
        <dbReference type="Proteomes" id="UP001476282"/>
    </source>
</evidence>
<evidence type="ECO:0000313" key="3">
    <source>
        <dbReference type="EMBL" id="GAA5481902.1"/>
    </source>
</evidence>
<gene>
    <name evidence="3" type="ORF">Hsar01_01116</name>
</gene>
<dbReference type="Proteomes" id="UP001476282">
    <property type="component" value="Unassembled WGS sequence"/>
</dbReference>
<feature type="domain" description="Uncharacterized protein TP-0789" evidence="2">
    <location>
        <begin position="93"/>
        <end position="209"/>
    </location>
</feature>
<dbReference type="Pfam" id="PF17131">
    <property type="entry name" value="LolA_like"/>
    <property type="match status" value="1"/>
</dbReference>
<dbReference type="Gene3D" id="2.50.20.10">
    <property type="entry name" value="Lipoprotein localisation LolA/LolB/LppX"/>
    <property type="match status" value="1"/>
</dbReference>
<evidence type="ECO:0000256" key="1">
    <source>
        <dbReference type="SAM" id="SignalP"/>
    </source>
</evidence>